<dbReference type="SUPFAM" id="SSF52540">
    <property type="entry name" value="P-loop containing nucleoside triphosphate hydrolases"/>
    <property type="match status" value="1"/>
</dbReference>
<evidence type="ECO:0000256" key="2">
    <source>
        <dbReference type="ARBA" id="ARBA00022448"/>
    </source>
</evidence>
<keyword evidence="7" id="KW-1185">Reference proteome</keyword>
<dbReference type="Gene3D" id="3.40.50.300">
    <property type="entry name" value="P-loop containing nucleotide triphosphate hydrolases"/>
    <property type="match status" value="1"/>
</dbReference>
<dbReference type="InterPro" id="IPR027417">
    <property type="entry name" value="P-loop_NTPase"/>
</dbReference>
<organism evidence="6 7">
    <name type="scientific">Kribbella ginsengisoli</name>
    <dbReference type="NCBI Taxonomy" id="363865"/>
    <lineage>
        <taxon>Bacteria</taxon>
        <taxon>Bacillati</taxon>
        <taxon>Actinomycetota</taxon>
        <taxon>Actinomycetes</taxon>
        <taxon>Propionibacteriales</taxon>
        <taxon>Kribbellaceae</taxon>
        <taxon>Kribbella</taxon>
    </lineage>
</organism>
<dbReference type="InterPro" id="IPR025302">
    <property type="entry name" value="DrrA1/2-like_C"/>
</dbReference>
<evidence type="ECO:0000256" key="3">
    <source>
        <dbReference type="ARBA" id="ARBA00022741"/>
    </source>
</evidence>
<dbReference type="PROSITE" id="PS00211">
    <property type="entry name" value="ABC_TRANSPORTER_1"/>
    <property type="match status" value="1"/>
</dbReference>
<proteinExistence type="inferred from homology"/>
<evidence type="ECO:0000313" key="6">
    <source>
        <dbReference type="EMBL" id="GAA3589848.1"/>
    </source>
</evidence>
<reference evidence="7" key="1">
    <citation type="journal article" date="2019" name="Int. J. Syst. Evol. Microbiol.">
        <title>The Global Catalogue of Microorganisms (GCM) 10K type strain sequencing project: providing services to taxonomists for standard genome sequencing and annotation.</title>
        <authorList>
            <consortium name="The Broad Institute Genomics Platform"/>
            <consortium name="The Broad Institute Genome Sequencing Center for Infectious Disease"/>
            <person name="Wu L."/>
            <person name="Ma J."/>
        </authorList>
    </citation>
    <scope>NUCLEOTIDE SEQUENCE [LARGE SCALE GENOMIC DNA]</scope>
    <source>
        <strain evidence="7">JCM 16928</strain>
    </source>
</reference>
<dbReference type="InterPro" id="IPR017871">
    <property type="entry name" value="ABC_transporter-like_CS"/>
</dbReference>
<dbReference type="PROSITE" id="PS50893">
    <property type="entry name" value="ABC_TRANSPORTER_2"/>
    <property type="match status" value="1"/>
</dbReference>
<evidence type="ECO:0000256" key="1">
    <source>
        <dbReference type="ARBA" id="ARBA00005417"/>
    </source>
</evidence>
<dbReference type="PANTHER" id="PTHR43335">
    <property type="entry name" value="ABC TRANSPORTER, ATP-BINDING PROTEIN"/>
    <property type="match status" value="1"/>
</dbReference>
<evidence type="ECO:0000256" key="4">
    <source>
        <dbReference type="ARBA" id="ARBA00022840"/>
    </source>
</evidence>
<dbReference type="EMBL" id="BAABAA010000014">
    <property type="protein sequence ID" value="GAA3589848.1"/>
    <property type="molecule type" value="Genomic_DNA"/>
</dbReference>
<dbReference type="Pfam" id="PF13732">
    <property type="entry name" value="DrrA1-3_C"/>
    <property type="match status" value="1"/>
</dbReference>
<evidence type="ECO:0000313" key="7">
    <source>
        <dbReference type="Proteomes" id="UP001501222"/>
    </source>
</evidence>
<comment type="caution">
    <text evidence="6">The sequence shown here is derived from an EMBL/GenBank/DDBJ whole genome shotgun (WGS) entry which is preliminary data.</text>
</comment>
<keyword evidence="3" id="KW-0547">Nucleotide-binding</keyword>
<name>A0ABP6YU65_9ACTN</name>
<feature type="domain" description="ABC transporter" evidence="5">
    <location>
        <begin position="2"/>
        <end position="228"/>
    </location>
</feature>
<dbReference type="Pfam" id="PF00005">
    <property type="entry name" value="ABC_tran"/>
    <property type="match status" value="1"/>
</dbReference>
<keyword evidence="4 6" id="KW-0067">ATP-binding</keyword>
<dbReference type="PANTHER" id="PTHR43335:SF4">
    <property type="entry name" value="ABC TRANSPORTER, ATP-BINDING PROTEIN"/>
    <property type="match status" value="1"/>
</dbReference>
<dbReference type="InterPro" id="IPR003439">
    <property type="entry name" value="ABC_transporter-like_ATP-bd"/>
</dbReference>
<accession>A0ABP6YU65</accession>
<sequence length="295" mass="31582">MLSVAGLTRRFGEHLALDDVSFDVRPGRMTGFVGANGAGKTTTMRIILGVLAPTGGAVTWNGEPLSAEVRRDFGYMPEERGLYPKMKIREQLIFFGRLHGLGSRAGERADKLLSRLGLAERAGDTLETLSLGNQQRVQIAAALIHEPIALVMDEPFSGLDPLAVDAMVDLLREEVTPEVPVLFSSHQLELVERLCDDLVVLSRGKVVAAGPVSELAAGPTTTYRLVVGGDAGWLRDVPGITVRDVAGAAALFDVGSGDDGGLVQQVLQQAMSRGPVLEFAPERQALSDVFREATR</sequence>
<keyword evidence="2" id="KW-0813">Transport</keyword>
<evidence type="ECO:0000259" key="5">
    <source>
        <dbReference type="PROSITE" id="PS50893"/>
    </source>
</evidence>
<dbReference type="GO" id="GO:0005524">
    <property type="term" value="F:ATP binding"/>
    <property type="evidence" value="ECO:0007669"/>
    <property type="project" value="UniProtKB-KW"/>
</dbReference>
<dbReference type="SMART" id="SM00382">
    <property type="entry name" value="AAA"/>
    <property type="match status" value="1"/>
</dbReference>
<gene>
    <name evidence="6" type="ORF">GCM10022235_71410</name>
</gene>
<protein>
    <submittedName>
        <fullName evidence="6">ATP-binding cassette domain-containing protein</fullName>
    </submittedName>
</protein>
<dbReference type="Proteomes" id="UP001501222">
    <property type="component" value="Unassembled WGS sequence"/>
</dbReference>
<comment type="similarity">
    <text evidence="1">Belongs to the ABC transporter superfamily.</text>
</comment>
<dbReference type="InterPro" id="IPR003593">
    <property type="entry name" value="AAA+_ATPase"/>
</dbReference>